<dbReference type="PANTHER" id="PTHR15598:SF5">
    <property type="entry name" value="ENHANCER OF MRNA-DECAPPING PROTEIN 4"/>
    <property type="match status" value="1"/>
</dbReference>
<keyword evidence="3" id="KW-0963">Cytoplasm</keyword>
<dbReference type="InterPro" id="IPR032401">
    <property type="entry name" value="EDC4_WD40"/>
</dbReference>
<dbReference type="CTD" id="34541"/>
<dbReference type="Gene3D" id="6.10.140.270">
    <property type="match status" value="1"/>
</dbReference>
<feature type="compositionally biased region" description="Acidic residues" evidence="9">
    <location>
        <begin position="459"/>
        <end position="474"/>
    </location>
</feature>
<comment type="similarity">
    <text evidence="2">Belongs to the WD repeat EDC4 family.</text>
</comment>
<dbReference type="SUPFAM" id="SSF50978">
    <property type="entry name" value="WD40 repeat-like"/>
    <property type="match status" value="1"/>
</dbReference>
<dbReference type="InterPro" id="IPR045152">
    <property type="entry name" value="EDC4-like"/>
</dbReference>
<feature type="region of interest" description="Disordered" evidence="9">
    <location>
        <begin position="453"/>
        <end position="474"/>
    </location>
</feature>
<evidence type="ECO:0000256" key="5">
    <source>
        <dbReference type="ARBA" id="ARBA00022737"/>
    </source>
</evidence>
<dbReference type="Pfam" id="PF16529">
    <property type="entry name" value="Ge1_WD40"/>
    <property type="match status" value="1"/>
</dbReference>
<evidence type="ECO:0000256" key="9">
    <source>
        <dbReference type="SAM" id="MobiDB-lite"/>
    </source>
</evidence>
<feature type="coiled-coil region" evidence="8">
    <location>
        <begin position="847"/>
        <end position="874"/>
    </location>
</feature>
<feature type="repeat" description="WD" evidence="7">
    <location>
        <begin position="261"/>
        <end position="294"/>
    </location>
</feature>
<dbReference type="GeneID" id="117642686"/>
<dbReference type="Gene3D" id="1.10.220.100">
    <property type="entry name" value="conserved c-terminal region of ge- 1"/>
    <property type="match status" value="1"/>
</dbReference>
<evidence type="ECO:0000256" key="8">
    <source>
        <dbReference type="SAM" id="Coils"/>
    </source>
</evidence>
<feature type="coiled-coil region" evidence="8">
    <location>
        <begin position="787"/>
        <end position="814"/>
    </location>
</feature>
<evidence type="ECO:0000259" key="11">
    <source>
        <dbReference type="Pfam" id="PF21289"/>
    </source>
</evidence>
<dbReference type="PROSITE" id="PS50082">
    <property type="entry name" value="WD_REPEATS_2"/>
    <property type="match status" value="1"/>
</dbReference>
<dbReference type="KEGG" id="tpal:117642686"/>
<keyword evidence="6 8" id="KW-0175">Coiled coil</keyword>
<evidence type="ECO:0000256" key="2">
    <source>
        <dbReference type="ARBA" id="ARBA00009639"/>
    </source>
</evidence>
<sequence length="1246" mass="137552">MLYSFPIPVCVRFESGWASRTSSEKIAGPEKAIMTPSDARQIVQFQGSDDQHSTEIVSSDVVIIPSAGNHDKSSSHVKTNNIVDHSWDVRFYKGQLLAVHLSGKFIAFGIQVVSKSESMVRIVNRQNNHRYLCKGITGVVQDISFAHIASQVVLGIVDEAGTLFVYRIEDTLNALQTKLILHVSQNIDPKPTGLIHRLVWCPFIPEDDGDTSNPEDEEVANMLVVTHGPKAQIWNVEMVTKKYGTDKELRPDDIKEGMLSLNHHELDIVDVAFSPDGTALATASLDGYVKFFQVYMQGSEEPRCLHMWQPHDGKPLSSLFFLDNHRSHSAAADTQFWKYVVTGSDNNSELKIWSCETWSCLQTICFASNRSSPLPGTISLKAGIDLSGDFIMLSDINNRVLYVLQLEKDVQTDLARVCAVSEFLLPNPILSFGIVDAGIRSVKSHHDVTSNLETALMDNNDEDNDDAGEEDDEEKSLKVVVRMYVVHPKSLRGCIISFDPPEEAKKTMSIFSEDTLGKESPGGFSPQLFKAFAEGLSDVSENCKEKIISNQSSVTSTLALAVTDSTNNVTPLPELRQSSEPKCLSNLMTPDDFSSSNEKSDTDGTQKSPLLPVSEHLGQLPAEKSKKQAESSSKLEAANLRALKTKGKSNGKAMSDTCLTRKREPTASGGSSPSREVEEILSHGSSDGILFNFPNSGVPEDPSIIKVETSIGSIPGPIPIPVTESNIILPAMSAPQLPLSLPTPLQATSIASTTSALQAVVAAAQEKQPVMVSAEQLEKQQTTWSRVDLLLETLQQQQVEIKSLRQEVSALRLSQTAPVEPHFGDKIQGLLLAQQKQLEMSIQNAIQNALQNSVQNLLRARDQQENQRQEALMSVISQSISNIITTQLPVLISQEIQSEVVPVVRSHVQQMKQQVATEVATKLAATDQLMKDNLAKLVTNKSFVDMLNQSLLVMAQPALQSLYKESFGTLVPGMEKVTQSMFHQINNSFSKGTQEYMQYVDGTVEKQRRQTDRAQEMLIQLQSVAESMQVAHEQQTLLLNNTLENQLQRLQNSLHDKLSKSISETVKGNLAQGFKQQKAVIEESVLTSLTAVRSRAVSPAHSVSDYASMERRILNCIQERDFNSAFQQALSASSIALVLTVCERVDPQELFSSQPFPLKQNVLLSLIQQLSIDLNDHTELKRRYLEEAVMGLDANDADVRKHMYIISKLQEQLMAYVNAHPGSGLSRQMKMLYMATSNLVHSPTSP</sequence>
<feature type="domain" description="Enhancer of mRNA-decapping protein 4 C-terminal" evidence="11">
    <location>
        <begin position="1114"/>
        <end position="1232"/>
    </location>
</feature>
<dbReference type="InterPro" id="IPR001680">
    <property type="entry name" value="WD40_rpt"/>
</dbReference>
<dbReference type="InterPro" id="IPR044938">
    <property type="entry name" value="EDC4_C_sf"/>
</dbReference>
<dbReference type="InterPro" id="IPR015943">
    <property type="entry name" value="WD40/YVTN_repeat-like_dom_sf"/>
</dbReference>
<accession>A0A6P8YJX4</accession>
<keyword evidence="5" id="KW-0677">Repeat</keyword>
<evidence type="ECO:0000313" key="13">
    <source>
        <dbReference type="RefSeq" id="XP_034237006.1"/>
    </source>
</evidence>
<dbReference type="PANTHER" id="PTHR15598">
    <property type="entry name" value="ENHANCER OF MRNA-DECAPPING PROTEIN 4"/>
    <property type="match status" value="1"/>
</dbReference>
<dbReference type="PROSITE" id="PS50294">
    <property type="entry name" value="WD_REPEATS_REGION"/>
    <property type="match status" value="1"/>
</dbReference>
<dbReference type="GO" id="GO:0000932">
    <property type="term" value="C:P-body"/>
    <property type="evidence" value="ECO:0007669"/>
    <property type="project" value="UniProtKB-SubCell"/>
</dbReference>
<evidence type="ECO:0000256" key="4">
    <source>
        <dbReference type="ARBA" id="ARBA00022574"/>
    </source>
</evidence>
<dbReference type="FunCoup" id="A0A6P8YJX4">
    <property type="interactions" value="1517"/>
</dbReference>
<feature type="region of interest" description="Disordered" evidence="9">
    <location>
        <begin position="568"/>
        <end position="611"/>
    </location>
</feature>
<dbReference type="AlphaFoldDB" id="A0A6P8YJX4"/>
<gene>
    <name evidence="13" type="primary">LOC117642686</name>
</gene>
<proteinExistence type="inferred from homology"/>
<evidence type="ECO:0000256" key="6">
    <source>
        <dbReference type="ARBA" id="ARBA00023054"/>
    </source>
</evidence>
<dbReference type="Gene3D" id="2.130.10.10">
    <property type="entry name" value="YVTN repeat-like/Quinoprotein amine dehydrogenase"/>
    <property type="match status" value="1"/>
</dbReference>
<organism evidence="13">
    <name type="scientific">Thrips palmi</name>
    <name type="common">Melon thrips</name>
    <dbReference type="NCBI Taxonomy" id="161013"/>
    <lineage>
        <taxon>Eukaryota</taxon>
        <taxon>Metazoa</taxon>
        <taxon>Ecdysozoa</taxon>
        <taxon>Arthropoda</taxon>
        <taxon>Hexapoda</taxon>
        <taxon>Insecta</taxon>
        <taxon>Pterygota</taxon>
        <taxon>Neoptera</taxon>
        <taxon>Paraneoptera</taxon>
        <taxon>Thysanoptera</taxon>
        <taxon>Terebrantia</taxon>
        <taxon>Thripoidea</taxon>
        <taxon>Thripidae</taxon>
        <taxon>Thrips</taxon>
    </lineage>
</organism>
<reference evidence="13" key="1">
    <citation type="submission" date="2025-08" db="UniProtKB">
        <authorList>
            <consortium name="RefSeq"/>
        </authorList>
    </citation>
    <scope>IDENTIFICATION</scope>
    <source>
        <tissue evidence="13">Total insect</tissue>
    </source>
</reference>
<dbReference type="SMART" id="SM00320">
    <property type="entry name" value="WD40"/>
    <property type="match status" value="2"/>
</dbReference>
<dbReference type="InterPro" id="IPR036322">
    <property type="entry name" value="WD40_repeat_dom_sf"/>
</dbReference>
<feature type="domain" description="Enhancer of mRNA-decapping protein 4 WD40 repeat region" evidence="10">
    <location>
        <begin position="74"/>
        <end position="409"/>
    </location>
</feature>
<keyword evidence="12" id="KW-1185">Reference proteome</keyword>
<dbReference type="Pfam" id="PF21289">
    <property type="entry name" value="EDC4_C"/>
    <property type="match status" value="1"/>
</dbReference>
<dbReference type="OrthoDB" id="21128at2759"/>
<dbReference type="Proteomes" id="UP000515158">
    <property type="component" value="Unplaced"/>
</dbReference>
<keyword evidence="4 7" id="KW-0853">WD repeat</keyword>
<evidence type="ECO:0000256" key="7">
    <source>
        <dbReference type="PROSITE-ProRule" id="PRU00221"/>
    </source>
</evidence>
<protein>
    <submittedName>
        <fullName evidence="13">Enhancer of mRNA-decapping protein 4 isoform X1</fullName>
    </submittedName>
</protein>
<dbReference type="GO" id="GO:0031087">
    <property type="term" value="P:deadenylation-independent decapping of nuclear-transcribed mRNA"/>
    <property type="evidence" value="ECO:0007669"/>
    <property type="project" value="InterPro"/>
</dbReference>
<feature type="compositionally biased region" description="Polar residues" evidence="9">
    <location>
        <begin position="568"/>
        <end position="597"/>
    </location>
</feature>
<feature type="region of interest" description="Disordered" evidence="9">
    <location>
        <begin position="642"/>
        <end position="678"/>
    </location>
</feature>
<evidence type="ECO:0000259" key="10">
    <source>
        <dbReference type="Pfam" id="PF16529"/>
    </source>
</evidence>
<evidence type="ECO:0000313" key="12">
    <source>
        <dbReference type="Proteomes" id="UP000515158"/>
    </source>
</evidence>
<comment type="subcellular location">
    <subcellularLocation>
        <location evidence="1">Cytoplasm</location>
        <location evidence="1">P-body</location>
    </subcellularLocation>
</comment>
<dbReference type="RefSeq" id="XP_034237006.1">
    <property type="nucleotide sequence ID" value="XM_034381115.1"/>
</dbReference>
<name>A0A6P8YJX4_THRPL</name>
<feature type="coiled-coil region" evidence="8">
    <location>
        <begin position="1033"/>
        <end position="1060"/>
    </location>
</feature>
<dbReference type="InterPro" id="IPR049404">
    <property type="entry name" value="EDC4_C"/>
</dbReference>
<evidence type="ECO:0000256" key="1">
    <source>
        <dbReference type="ARBA" id="ARBA00004201"/>
    </source>
</evidence>
<dbReference type="InParanoid" id="A0A6P8YJX4"/>
<evidence type="ECO:0000256" key="3">
    <source>
        <dbReference type="ARBA" id="ARBA00022490"/>
    </source>
</evidence>